<keyword evidence="1" id="KW-0812">Transmembrane</keyword>
<dbReference type="EMBL" id="JYDR01000354">
    <property type="protein sequence ID" value="KRY64569.1"/>
    <property type="molecule type" value="Genomic_DNA"/>
</dbReference>
<keyword evidence="1" id="KW-1133">Transmembrane helix</keyword>
<dbReference type="AlphaFoldDB" id="A0A0V1DSK8"/>
<proteinExistence type="predicted"/>
<evidence type="ECO:0000313" key="3">
    <source>
        <dbReference type="Proteomes" id="UP000054632"/>
    </source>
</evidence>
<protein>
    <submittedName>
        <fullName evidence="2">Uncharacterized protein</fullName>
    </submittedName>
</protein>
<name>A0A0V1DSK8_TRIPS</name>
<comment type="caution">
    <text evidence="2">The sequence shown here is derived from an EMBL/GenBank/DDBJ whole genome shotgun (WGS) entry which is preliminary data.</text>
</comment>
<gene>
    <name evidence="2" type="ORF">T4A_4183</name>
</gene>
<evidence type="ECO:0000256" key="1">
    <source>
        <dbReference type="SAM" id="Phobius"/>
    </source>
</evidence>
<feature type="transmembrane region" description="Helical" evidence="1">
    <location>
        <begin position="75"/>
        <end position="97"/>
    </location>
</feature>
<sequence>MINFYHRGWCEAAGADCPILVPAVVYPSCVHEGKTLPVVYCLTVRKDLFTGSWIFEVLHSKAGKNLVSKLIWHNLLIPFFYFRMCFGWSAVLGYKLIILEIKKFEKK</sequence>
<organism evidence="2 3">
    <name type="scientific">Trichinella pseudospiralis</name>
    <name type="common">Parasitic roundworm</name>
    <dbReference type="NCBI Taxonomy" id="6337"/>
    <lineage>
        <taxon>Eukaryota</taxon>
        <taxon>Metazoa</taxon>
        <taxon>Ecdysozoa</taxon>
        <taxon>Nematoda</taxon>
        <taxon>Enoplea</taxon>
        <taxon>Dorylaimia</taxon>
        <taxon>Trichinellida</taxon>
        <taxon>Trichinellidae</taxon>
        <taxon>Trichinella</taxon>
    </lineage>
</organism>
<accession>A0A0V1DSK8</accession>
<dbReference type="Proteomes" id="UP000054632">
    <property type="component" value="Unassembled WGS sequence"/>
</dbReference>
<keyword evidence="1" id="KW-0472">Membrane</keyword>
<evidence type="ECO:0000313" key="2">
    <source>
        <dbReference type="EMBL" id="KRY64569.1"/>
    </source>
</evidence>
<reference evidence="2 3" key="1">
    <citation type="submission" date="2015-01" db="EMBL/GenBank/DDBJ databases">
        <title>Evolution of Trichinella species and genotypes.</title>
        <authorList>
            <person name="Korhonen P.K."/>
            <person name="Edoardo P."/>
            <person name="Giuseppe L.R."/>
            <person name="Gasser R.B."/>
        </authorList>
    </citation>
    <scope>NUCLEOTIDE SEQUENCE [LARGE SCALE GENOMIC DNA]</scope>
    <source>
        <strain evidence="2">ISS13</strain>
    </source>
</reference>